<organism evidence="10 11">
    <name type="scientific">Limnobacter litoralis</name>
    <dbReference type="NCBI Taxonomy" id="481366"/>
    <lineage>
        <taxon>Bacteria</taxon>
        <taxon>Pseudomonadati</taxon>
        <taxon>Pseudomonadota</taxon>
        <taxon>Betaproteobacteria</taxon>
        <taxon>Burkholderiales</taxon>
        <taxon>Burkholderiaceae</taxon>
        <taxon>Limnobacter</taxon>
    </lineage>
</organism>
<feature type="transmembrane region" description="Helical" evidence="9">
    <location>
        <begin position="1008"/>
        <end position="1030"/>
    </location>
</feature>
<dbReference type="PANTHER" id="PTHR32063:SF13">
    <property type="entry name" value="MULTIDRUG EFFLUX PUMP SUBUNIT ACRB-RELATED"/>
    <property type="match status" value="1"/>
</dbReference>
<gene>
    <name evidence="10" type="primary">vmeB</name>
    <name evidence="10" type="ORF">GCM10007875_20420</name>
</gene>
<evidence type="ECO:0000256" key="6">
    <source>
        <dbReference type="ARBA" id="ARBA00022692"/>
    </source>
</evidence>
<feature type="transmembrane region" description="Helical" evidence="9">
    <location>
        <begin position="976"/>
        <end position="996"/>
    </location>
</feature>
<dbReference type="PRINTS" id="PR00702">
    <property type="entry name" value="ACRIFLAVINRP"/>
</dbReference>
<dbReference type="Proteomes" id="UP001156664">
    <property type="component" value="Unassembled WGS sequence"/>
</dbReference>
<evidence type="ECO:0000256" key="4">
    <source>
        <dbReference type="ARBA" id="ARBA00022475"/>
    </source>
</evidence>
<dbReference type="InterPro" id="IPR027463">
    <property type="entry name" value="AcrB_DN_DC_subdom"/>
</dbReference>
<dbReference type="SUPFAM" id="SSF82714">
    <property type="entry name" value="Multidrug efflux transporter AcrB TolC docking domain, DN and DC subdomains"/>
    <property type="match status" value="2"/>
</dbReference>
<keyword evidence="8 9" id="KW-0472">Membrane</keyword>
<feature type="transmembrane region" description="Helical" evidence="9">
    <location>
        <begin position="470"/>
        <end position="497"/>
    </location>
</feature>
<comment type="similarity">
    <text evidence="2 9">Belongs to the resistance-nodulation-cell division (RND) (TC 2.A.6) family.</text>
</comment>
<dbReference type="SUPFAM" id="SSF82693">
    <property type="entry name" value="Multidrug efflux transporter AcrB pore domain, PN1, PN2, PC1 and PC2 subdomains"/>
    <property type="match status" value="4"/>
</dbReference>
<name>A0ABQ5YSA8_9BURK</name>
<dbReference type="Gene3D" id="3.30.70.1440">
    <property type="entry name" value="Multidrug efflux transporter AcrB pore domain"/>
    <property type="match status" value="1"/>
</dbReference>
<dbReference type="RefSeq" id="WP_284281644.1">
    <property type="nucleotide sequence ID" value="NZ_BSOJ01000020.1"/>
</dbReference>
<keyword evidence="5 9" id="KW-0997">Cell inner membrane</keyword>
<keyword evidence="7 9" id="KW-1133">Transmembrane helix</keyword>
<keyword evidence="3 9" id="KW-0813">Transport</keyword>
<feature type="transmembrane region" description="Helical" evidence="9">
    <location>
        <begin position="396"/>
        <end position="416"/>
    </location>
</feature>
<dbReference type="InterPro" id="IPR001036">
    <property type="entry name" value="Acrflvin-R"/>
</dbReference>
<dbReference type="Gene3D" id="3.30.70.1320">
    <property type="entry name" value="Multidrug efflux transporter AcrB pore domain like"/>
    <property type="match status" value="1"/>
</dbReference>
<comment type="caution">
    <text evidence="10">The sequence shown here is derived from an EMBL/GenBank/DDBJ whole genome shotgun (WGS) entry which is preliminary data.</text>
</comment>
<evidence type="ECO:0000313" key="11">
    <source>
        <dbReference type="Proteomes" id="UP001156664"/>
    </source>
</evidence>
<feature type="transmembrane region" description="Helical" evidence="9">
    <location>
        <begin position="545"/>
        <end position="562"/>
    </location>
</feature>
<keyword evidence="11" id="KW-1185">Reference proteome</keyword>
<evidence type="ECO:0000256" key="3">
    <source>
        <dbReference type="ARBA" id="ARBA00022448"/>
    </source>
</evidence>
<feature type="transmembrane region" description="Helical" evidence="9">
    <location>
        <begin position="366"/>
        <end position="390"/>
    </location>
</feature>
<dbReference type="PANTHER" id="PTHR32063">
    <property type="match status" value="1"/>
</dbReference>
<evidence type="ECO:0000256" key="7">
    <source>
        <dbReference type="ARBA" id="ARBA00022989"/>
    </source>
</evidence>
<proteinExistence type="inferred from homology"/>
<feature type="transmembrane region" description="Helical" evidence="9">
    <location>
        <begin position="901"/>
        <end position="921"/>
    </location>
</feature>
<evidence type="ECO:0000313" key="10">
    <source>
        <dbReference type="EMBL" id="GLR26952.1"/>
    </source>
</evidence>
<feature type="transmembrane region" description="Helical" evidence="9">
    <location>
        <begin position="876"/>
        <end position="894"/>
    </location>
</feature>
<keyword evidence="6 9" id="KW-0812">Transmembrane</keyword>
<dbReference type="Gene3D" id="3.30.2090.10">
    <property type="entry name" value="Multidrug efflux transporter AcrB TolC docking domain, DN and DC subdomains"/>
    <property type="match status" value="2"/>
</dbReference>
<feature type="transmembrane region" description="Helical" evidence="9">
    <location>
        <begin position="437"/>
        <end position="458"/>
    </location>
</feature>
<protein>
    <recommendedName>
        <fullName evidence="9">Efflux pump membrane transporter</fullName>
    </recommendedName>
</protein>
<sequence>MSRFFIDRPIFAWVIAIVIMLAGVLAIRELPIEQYPDIAPPAVTISTTYPGASAETLQNSVTQVIEQRMTGLDGLRYMKSTSDSSGQVRIELSFNVGTNPDIAQVQVQNKLSQALPVLPSAVQRQGVVVTKSATGFLEVIAFTSDDPKYQSTDLADFVATNIQDTISRAKGVGEITIFGGQYAMRIWLDPHKLQQYNLTVADIKSAIVAQNAQVSAGELGGSPAVDGQALNATITAQSQLQTPEQFRQILLKSSTDGAAIHLGDVARVELGSDNYTFQPSWNGKPSAGLGIRLASGANALDTVDTVNAEMKRLEPLLPPGMHYNVVYDTTPFVKLSIQGVIETLLEAIVLVFMVMYLFLQNFRATLIPTIAVPVVLMGTFGVLAAFGLTINTLTMFAMVLAIGLLVDDAIVVVENVERVMTEEGLSPKEATRQSMDQITGALVGIGLVLSAVFIPMAFFGGSAGVIYRQFSVTIVSAMALSVLVALVLTPALCATLLKPVHKGETHHAGGPLGRPVTAFNNLFNAMTLRYQNAVGKLLAKSTRMFVLYGAVFAVMVFMFHKLPTSFLPNEDQGVFFIQVQLPPAATKEQTSNVLKKVQHYFLVDEKKNVQSLFTVAGFSFSGTGQNSGLGFIKLRDWKERPGPENSVDAVVARASKFFATIPDAQAFAFAPPAIRALGNASGFDLFLQDRAGLGRDALLKARGQLLAAASKNPEVTKVRPNASPDVPQYHLDIDAIKAGSMGVSMADVNDTLSTAWGGNYVNDFLDRGRVKKVYVQGDAPFRMLPQDLNDWYVRNKQGQMVAFSNFATSKWTVGAPRLERYNGLPAVEVLGEAAAGKSTGDGMNAMEDIAKQLPPGLGISWTGLSYEEKQTGSQAYFLYAISLLVVFLCLAALYESWSVPFAVILVVPLGVVGALLATGMRGLANDIYFQVALLTTVGLSSKNAILIVEFAKEQVDNGVGLVEATLNAVRMRLRPIVMTSLAFGLGVLPLAISTGAGSGSQNAIGTGILGGTITATVLGIFFVPLFFVAVRRVFSKRTGSKELSHNE</sequence>
<keyword evidence="4" id="KW-1003">Cell membrane</keyword>
<dbReference type="Gene3D" id="1.20.1640.10">
    <property type="entry name" value="Multidrug efflux transporter AcrB transmembrane domain"/>
    <property type="match status" value="2"/>
</dbReference>
<dbReference type="SUPFAM" id="SSF82866">
    <property type="entry name" value="Multidrug efflux transporter AcrB transmembrane domain"/>
    <property type="match status" value="2"/>
</dbReference>
<evidence type="ECO:0000256" key="8">
    <source>
        <dbReference type="ARBA" id="ARBA00023136"/>
    </source>
</evidence>
<accession>A0ABQ5YSA8</accession>
<dbReference type="InterPro" id="IPR004764">
    <property type="entry name" value="MdtF-like"/>
</dbReference>
<dbReference type="Pfam" id="PF00873">
    <property type="entry name" value="ACR_tran"/>
    <property type="match status" value="1"/>
</dbReference>
<comment type="subcellular location">
    <subcellularLocation>
        <location evidence="1 9">Cell inner membrane</location>
        <topology evidence="1 9">Multi-pass membrane protein</topology>
    </subcellularLocation>
</comment>
<evidence type="ECO:0000256" key="2">
    <source>
        <dbReference type="ARBA" id="ARBA00010942"/>
    </source>
</evidence>
<dbReference type="EMBL" id="BSOJ01000020">
    <property type="protein sequence ID" value="GLR26952.1"/>
    <property type="molecule type" value="Genomic_DNA"/>
</dbReference>
<evidence type="ECO:0000256" key="5">
    <source>
        <dbReference type="ARBA" id="ARBA00022519"/>
    </source>
</evidence>
<evidence type="ECO:0000256" key="9">
    <source>
        <dbReference type="RuleBase" id="RU364070"/>
    </source>
</evidence>
<dbReference type="NCBIfam" id="NF000282">
    <property type="entry name" value="RND_permease_1"/>
    <property type="match status" value="1"/>
</dbReference>
<feature type="transmembrane region" description="Helical" evidence="9">
    <location>
        <begin position="339"/>
        <end position="359"/>
    </location>
</feature>
<dbReference type="Gene3D" id="3.30.70.1430">
    <property type="entry name" value="Multidrug efflux transporter AcrB pore domain"/>
    <property type="match status" value="2"/>
</dbReference>
<evidence type="ECO:0000256" key="1">
    <source>
        <dbReference type="ARBA" id="ARBA00004429"/>
    </source>
</evidence>
<reference evidence="11" key="1">
    <citation type="journal article" date="2019" name="Int. J. Syst. Evol. Microbiol.">
        <title>The Global Catalogue of Microorganisms (GCM) 10K type strain sequencing project: providing services to taxonomists for standard genome sequencing and annotation.</title>
        <authorList>
            <consortium name="The Broad Institute Genomics Platform"/>
            <consortium name="The Broad Institute Genome Sequencing Center for Infectious Disease"/>
            <person name="Wu L."/>
            <person name="Ma J."/>
        </authorList>
    </citation>
    <scope>NUCLEOTIDE SEQUENCE [LARGE SCALE GENOMIC DNA]</scope>
    <source>
        <strain evidence="11">NBRC 105857</strain>
    </source>
</reference>
<dbReference type="NCBIfam" id="TIGR00915">
    <property type="entry name" value="2A0602"/>
    <property type="match status" value="1"/>
</dbReference>
<comment type="caution">
    <text evidence="9">Lacks conserved residue(s) required for the propagation of feature annotation.</text>
</comment>